<gene>
    <name evidence="1" type="ORF">O6H91_14G058100</name>
</gene>
<sequence>MIKALLGSGHDGIGIKHSKSKRSFESMNHCVPDWDASTGEVDATIPSSLSVLFSKPKWELQQHRKSNTSLDLAYVPDHEFCLRASSPDGGKTPMHPQYGKSAKHFPVHLNFISNSTQQIDNTSWTRTTRTTDSSRDGSLSSLVNSAVAEDPARSIVAEDTSEFSIDEDMLAYLYPLDNPLDRSYSIDTLSELPNTQLHFYKGSTELESSGDQLSSLSQNPDPVLLDKVVDDMTLGARRVAGFQSLSEETPAKSGCILPEPLAPKGSQVFQSIACKNSSLHRASVSSSVSSVSHSTVTAAPPMLPPRWQPIHSPASISPSTSDSSPMNFSYFSRPAALAKASIQTLSVCSFKATNQIQQPSTVINVEESVSIEAPMAESTAKSHIVCCNEIVVPSQGASPQQAAAGQPNAVSCSFSLPSPQEAVQMEADTTREKGSATDVKGKSFEMGSVTGSDVHGDKSSQSAAEGLEAVEPTSTTSLGCSRNTAERCKKGSLTKGKKKAREMDDPTECQSENAEDDFVELKKPIRGSSSKRSRAAEVHNLSERRRRDRINEKMKALQELIPNSNKTDKASMLDEAIEYLKMLQLQLQMMSMRSGLSIPLVSSGMQHLQMPQMPHLPNMGMGMGMGVGLGMGMGMSMSMNMTDMGSGGSGRPLMLFPPVPGSPHVSTMPPTMGDIHERLTGPAVLDCYNRFVTGQQFQVPSQPISMDLYHAYVLQQRQQQHIHSQQIHDRLQPSNMTAGGPP</sequence>
<keyword evidence="2" id="KW-1185">Reference proteome</keyword>
<proteinExistence type="predicted"/>
<evidence type="ECO:0000313" key="1">
    <source>
        <dbReference type="EMBL" id="KAJ7531783.1"/>
    </source>
</evidence>
<name>A0ACC2BPQ9_DIPCM</name>
<accession>A0ACC2BPQ9</accession>
<evidence type="ECO:0000313" key="2">
    <source>
        <dbReference type="Proteomes" id="UP001162992"/>
    </source>
</evidence>
<protein>
    <submittedName>
        <fullName evidence="1">Uncharacterized protein</fullName>
    </submittedName>
</protein>
<comment type="caution">
    <text evidence="1">The sequence shown here is derived from an EMBL/GenBank/DDBJ whole genome shotgun (WGS) entry which is preliminary data.</text>
</comment>
<dbReference type="Proteomes" id="UP001162992">
    <property type="component" value="Chromosome 14"/>
</dbReference>
<reference evidence="2" key="1">
    <citation type="journal article" date="2024" name="Proc. Natl. Acad. Sci. U.S.A.">
        <title>Extraordinary preservation of gene collinearity over three hundred million years revealed in homosporous lycophytes.</title>
        <authorList>
            <person name="Li C."/>
            <person name="Wickell D."/>
            <person name="Kuo L.Y."/>
            <person name="Chen X."/>
            <person name="Nie B."/>
            <person name="Liao X."/>
            <person name="Peng D."/>
            <person name="Ji J."/>
            <person name="Jenkins J."/>
            <person name="Williams M."/>
            <person name="Shu S."/>
            <person name="Plott C."/>
            <person name="Barry K."/>
            <person name="Rajasekar S."/>
            <person name="Grimwood J."/>
            <person name="Han X."/>
            <person name="Sun S."/>
            <person name="Hou Z."/>
            <person name="He W."/>
            <person name="Dai G."/>
            <person name="Sun C."/>
            <person name="Schmutz J."/>
            <person name="Leebens-Mack J.H."/>
            <person name="Li F.W."/>
            <person name="Wang L."/>
        </authorList>
    </citation>
    <scope>NUCLEOTIDE SEQUENCE [LARGE SCALE GENOMIC DNA]</scope>
    <source>
        <strain evidence="2">cv. PW_Plant_1</strain>
    </source>
</reference>
<dbReference type="EMBL" id="CM055105">
    <property type="protein sequence ID" value="KAJ7531783.1"/>
    <property type="molecule type" value="Genomic_DNA"/>
</dbReference>
<organism evidence="1 2">
    <name type="scientific">Diphasiastrum complanatum</name>
    <name type="common">Issler's clubmoss</name>
    <name type="synonym">Lycopodium complanatum</name>
    <dbReference type="NCBI Taxonomy" id="34168"/>
    <lineage>
        <taxon>Eukaryota</taxon>
        <taxon>Viridiplantae</taxon>
        <taxon>Streptophyta</taxon>
        <taxon>Embryophyta</taxon>
        <taxon>Tracheophyta</taxon>
        <taxon>Lycopodiopsida</taxon>
        <taxon>Lycopodiales</taxon>
        <taxon>Lycopodiaceae</taxon>
        <taxon>Lycopodioideae</taxon>
        <taxon>Diphasiastrum</taxon>
    </lineage>
</organism>